<protein>
    <submittedName>
        <fullName evidence="2">Uncharacterized protein</fullName>
    </submittedName>
</protein>
<dbReference type="Proteomes" id="UP000016931">
    <property type="component" value="Unassembled WGS sequence"/>
</dbReference>
<dbReference type="HOGENOM" id="CLU_877628_0_0_1"/>
<dbReference type="RefSeq" id="XP_016763217.1">
    <property type="nucleotide sequence ID" value="XM_016902382.1"/>
</dbReference>
<evidence type="ECO:0000313" key="3">
    <source>
        <dbReference type="Proteomes" id="UP000016931"/>
    </source>
</evidence>
<organism evidence="2 3">
    <name type="scientific">Sphaerulina musiva (strain SO2202)</name>
    <name type="common">Poplar stem canker fungus</name>
    <name type="synonym">Septoria musiva</name>
    <dbReference type="NCBI Taxonomy" id="692275"/>
    <lineage>
        <taxon>Eukaryota</taxon>
        <taxon>Fungi</taxon>
        <taxon>Dikarya</taxon>
        <taxon>Ascomycota</taxon>
        <taxon>Pezizomycotina</taxon>
        <taxon>Dothideomycetes</taxon>
        <taxon>Dothideomycetidae</taxon>
        <taxon>Mycosphaerellales</taxon>
        <taxon>Mycosphaerellaceae</taxon>
        <taxon>Sphaerulina</taxon>
    </lineage>
</organism>
<dbReference type="eggNOG" id="ENOG502RG8P">
    <property type="taxonomic scope" value="Eukaryota"/>
</dbReference>
<gene>
    <name evidence="2" type="ORF">SEPMUDRAFT_130852</name>
</gene>
<accession>M3C496</accession>
<dbReference type="OrthoDB" id="3650678at2759"/>
<feature type="region of interest" description="Disordered" evidence="1">
    <location>
        <begin position="274"/>
        <end position="317"/>
    </location>
</feature>
<evidence type="ECO:0000256" key="1">
    <source>
        <dbReference type="SAM" id="MobiDB-lite"/>
    </source>
</evidence>
<dbReference type="AlphaFoldDB" id="M3C496"/>
<name>M3C496_SPHMS</name>
<dbReference type="EMBL" id="KB456261">
    <property type="protein sequence ID" value="EMF15096.1"/>
    <property type="molecule type" value="Genomic_DNA"/>
</dbReference>
<evidence type="ECO:0000313" key="2">
    <source>
        <dbReference type="EMBL" id="EMF15096.1"/>
    </source>
</evidence>
<keyword evidence="3" id="KW-1185">Reference proteome</keyword>
<feature type="region of interest" description="Disordered" evidence="1">
    <location>
        <begin position="1"/>
        <end position="53"/>
    </location>
</feature>
<proteinExistence type="predicted"/>
<sequence>MATIKSSIPRPDPKARSPVPYARRRRNSAPSTPATPHSYLPVPSATASCTASRSPRDSGIAFVLNRPQTPPSALPIRLEARTSRLACVSRVLLTPSSVASQTSHAEKELSPSARKLQTLTPRSSPYMSPHISDPCTTGSLVHHLHPCGHKVITRSPVPCASNCLREYNEKTLRWANAVITKEGFVCAACVQTHIQEHRSAQLRDLKDRFARTEARMGPLDREWLKQQIAYGRRVLENDIEKEVKEFGKLGRPCSMIPGEPLIVTEKDPIRKLNTVTRPRSSRPSPKGDRVPGTAVPKSLLYMPRTRSGAALHGGRPG</sequence>
<reference evidence="2 3" key="1">
    <citation type="journal article" date="2012" name="PLoS Pathog.">
        <title>Diverse lifestyles and strategies of plant pathogenesis encoded in the genomes of eighteen Dothideomycetes fungi.</title>
        <authorList>
            <person name="Ohm R.A."/>
            <person name="Feau N."/>
            <person name="Henrissat B."/>
            <person name="Schoch C.L."/>
            <person name="Horwitz B.A."/>
            <person name="Barry K.W."/>
            <person name="Condon B.J."/>
            <person name="Copeland A.C."/>
            <person name="Dhillon B."/>
            <person name="Glaser F."/>
            <person name="Hesse C.N."/>
            <person name="Kosti I."/>
            <person name="LaButti K."/>
            <person name="Lindquist E.A."/>
            <person name="Lucas S."/>
            <person name="Salamov A.A."/>
            <person name="Bradshaw R.E."/>
            <person name="Ciuffetti L."/>
            <person name="Hamelin R.C."/>
            <person name="Kema G.H.J."/>
            <person name="Lawrence C."/>
            <person name="Scott J.A."/>
            <person name="Spatafora J.W."/>
            <person name="Turgeon B.G."/>
            <person name="de Wit P.J.G.M."/>
            <person name="Zhong S."/>
            <person name="Goodwin S.B."/>
            <person name="Grigoriev I.V."/>
        </authorList>
    </citation>
    <scope>NUCLEOTIDE SEQUENCE [LARGE SCALE GENOMIC DNA]</scope>
    <source>
        <strain evidence="2 3">SO2202</strain>
    </source>
</reference>
<dbReference type="GeneID" id="27899519"/>
<feature type="compositionally biased region" description="Polar residues" evidence="1">
    <location>
        <begin position="274"/>
        <end position="283"/>
    </location>
</feature>